<dbReference type="AlphaFoldDB" id="A0A3P7P5K8"/>
<evidence type="ECO:0000313" key="2">
    <source>
        <dbReference type="Proteomes" id="UP000281553"/>
    </source>
</evidence>
<organism evidence="1 2">
    <name type="scientific">Dibothriocephalus latus</name>
    <name type="common">Fish tapeworm</name>
    <name type="synonym">Diphyllobothrium latum</name>
    <dbReference type="NCBI Taxonomy" id="60516"/>
    <lineage>
        <taxon>Eukaryota</taxon>
        <taxon>Metazoa</taxon>
        <taxon>Spiralia</taxon>
        <taxon>Lophotrochozoa</taxon>
        <taxon>Platyhelminthes</taxon>
        <taxon>Cestoda</taxon>
        <taxon>Eucestoda</taxon>
        <taxon>Diphyllobothriidea</taxon>
        <taxon>Diphyllobothriidae</taxon>
        <taxon>Dibothriocephalus</taxon>
    </lineage>
</organism>
<accession>A0A3P7P5K8</accession>
<feature type="non-terminal residue" evidence="1">
    <location>
        <position position="250"/>
    </location>
</feature>
<reference evidence="1 2" key="1">
    <citation type="submission" date="2018-11" db="EMBL/GenBank/DDBJ databases">
        <authorList>
            <consortium name="Pathogen Informatics"/>
        </authorList>
    </citation>
    <scope>NUCLEOTIDE SEQUENCE [LARGE SCALE GENOMIC DNA]</scope>
</reference>
<dbReference type="OrthoDB" id="6158926at2759"/>
<gene>
    <name evidence="1" type="ORF">DILT_LOCUS9187</name>
</gene>
<protein>
    <submittedName>
        <fullName evidence="1">Uncharacterized protein</fullName>
    </submittedName>
</protein>
<dbReference type="Proteomes" id="UP000281553">
    <property type="component" value="Unassembled WGS sequence"/>
</dbReference>
<proteinExistence type="predicted"/>
<dbReference type="EMBL" id="UYRU01056196">
    <property type="protein sequence ID" value="VDN13356.1"/>
    <property type="molecule type" value="Genomic_DNA"/>
</dbReference>
<name>A0A3P7P5K8_DIBLA</name>
<keyword evidence="2" id="KW-1185">Reference proteome</keyword>
<evidence type="ECO:0000313" key="1">
    <source>
        <dbReference type="EMBL" id="VDN13356.1"/>
    </source>
</evidence>
<sequence length="250" mass="27673">MQAEVEASNLCLSEPPLLSLITPIELGKTINSDRAISISLPKKLYESLQPFDLEVGTILQSQPPLPPQNIDWLIKPVSKSELSVLLTYRPPPTNPGLLKAFTFVLGEKGAERERVAVSVSDEFTRQLHGQVSVTPEQVRRSQVDDTIFLNVTLKSPLAQGKPLQLRVFTNGDEDGAAVFTLKPPTFDPMQFWEAKVKSVQSNAISFTWTTPIFGSQTLSEVIIKAKPTDITLPERTTHKSGYYGDVDELQ</sequence>